<evidence type="ECO:0000256" key="1">
    <source>
        <dbReference type="ARBA" id="ARBA00010688"/>
    </source>
</evidence>
<dbReference type="RefSeq" id="WP_308450766.1">
    <property type="nucleotide sequence ID" value="NZ_JAJEPU010000007.1"/>
</dbReference>
<proteinExistence type="inferred from homology"/>
<evidence type="ECO:0000256" key="3">
    <source>
        <dbReference type="ARBA" id="ARBA00022777"/>
    </source>
</evidence>
<keyword evidence="2" id="KW-0808">Transferase</keyword>
<evidence type="ECO:0000256" key="2">
    <source>
        <dbReference type="ARBA" id="ARBA00022679"/>
    </source>
</evidence>
<dbReference type="Gene3D" id="3.40.1190.20">
    <property type="match status" value="1"/>
</dbReference>
<keyword evidence="3 5" id="KW-0418">Kinase</keyword>
<organism evidence="5 6">
    <name type="scientific">Brotaphodocola catenula</name>
    <dbReference type="NCBI Taxonomy" id="2885361"/>
    <lineage>
        <taxon>Bacteria</taxon>
        <taxon>Bacillati</taxon>
        <taxon>Bacillota</taxon>
        <taxon>Clostridia</taxon>
        <taxon>Lachnospirales</taxon>
        <taxon>Lachnospiraceae</taxon>
        <taxon>Brotaphodocola</taxon>
    </lineage>
</organism>
<dbReference type="CDD" id="cd01166">
    <property type="entry name" value="KdgK"/>
    <property type="match status" value="1"/>
</dbReference>
<dbReference type="PANTHER" id="PTHR43320:SF2">
    <property type="entry name" value="2-DEHYDRO-3-DEOXYGLUCONOKINASE_2-DEHYDRO-3-DEOXYGALACTONOKINASE"/>
    <property type="match status" value="1"/>
</dbReference>
<dbReference type="AlphaFoldDB" id="A0AAE3DHI9"/>
<evidence type="ECO:0000313" key="5">
    <source>
        <dbReference type="EMBL" id="MCC2164025.1"/>
    </source>
</evidence>
<dbReference type="PANTHER" id="PTHR43320">
    <property type="entry name" value="SUGAR KINASE"/>
    <property type="match status" value="1"/>
</dbReference>
<dbReference type="GO" id="GO:0016301">
    <property type="term" value="F:kinase activity"/>
    <property type="evidence" value="ECO:0007669"/>
    <property type="project" value="UniProtKB-KW"/>
</dbReference>
<feature type="domain" description="Carbohydrate kinase PfkB" evidence="4">
    <location>
        <begin position="5"/>
        <end position="310"/>
    </location>
</feature>
<gene>
    <name evidence="5" type="ORF">LKD32_03850</name>
</gene>
<evidence type="ECO:0000313" key="6">
    <source>
        <dbReference type="Proteomes" id="UP001198962"/>
    </source>
</evidence>
<protein>
    <submittedName>
        <fullName evidence="5">Sugar kinase</fullName>
    </submittedName>
</protein>
<accession>A0AAE3DHI9</accession>
<dbReference type="InterPro" id="IPR011611">
    <property type="entry name" value="PfkB_dom"/>
</dbReference>
<reference evidence="5" key="1">
    <citation type="submission" date="2021-10" db="EMBL/GenBank/DDBJ databases">
        <title>Anaerobic single-cell dispensing facilitates the cultivation of human gut bacteria.</title>
        <authorList>
            <person name="Afrizal A."/>
        </authorList>
    </citation>
    <scope>NUCLEOTIDE SEQUENCE</scope>
    <source>
        <strain evidence="5">CLA-AA-H274</strain>
    </source>
</reference>
<dbReference type="InterPro" id="IPR029056">
    <property type="entry name" value="Ribokinase-like"/>
</dbReference>
<dbReference type="Pfam" id="PF00294">
    <property type="entry name" value="PfkB"/>
    <property type="match status" value="1"/>
</dbReference>
<dbReference type="InterPro" id="IPR052700">
    <property type="entry name" value="Carb_kinase_PfkB-like"/>
</dbReference>
<name>A0AAE3DHI9_9FIRM</name>
<dbReference type="Proteomes" id="UP001198962">
    <property type="component" value="Unassembled WGS sequence"/>
</dbReference>
<dbReference type="EMBL" id="JAJEPU010000007">
    <property type="protein sequence ID" value="MCC2164025.1"/>
    <property type="molecule type" value="Genomic_DNA"/>
</dbReference>
<evidence type="ECO:0000259" key="4">
    <source>
        <dbReference type="Pfam" id="PF00294"/>
    </source>
</evidence>
<dbReference type="SUPFAM" id="SSF53613">
    <property type="entry name" value="Ribokinase-like"/>
    <property type="match status" value="1"/>
</dbReference>
<comment type="similarity">
    <text evidence="1">Belongs to the carbohydrate kinase PfkB family.</text>
</comment>
<comment type="caution">
    <text evidence="5">The sequence shown here is derived from an EMBL/GenBank/DDBJ whole genome shotgun (WGS) entry which is preliminary data.</text>
</comment>
<sequence>MEKKKKVLTFGEIMLRLKTPEHLRIVQADGFEASYGGAEANVSASLAMFEDPVHFVTKLPDNPVGMAALGELRRFGVDTSRVVRGGKRLGIYYFEKGSDIRPTNVVYDREYSAFSMAEAREFDWETLLADVDVFYFSGVTPAVSESVHQAVKNALKVCTERGIEVVCDLNYRSKMWSSERAQQVMGELMKDVTICIANDEDFESSLGIHAFDGDMAHGIDQIDTYKRGMKEIMERYPNCHAVASVLRNMHTVEDGDWMGIYLTGDTFFETPVHTVHSLEAVGAGDAFAGALLHGLVNGFTPQKMIDFAIAGSVMKLMIQYDFNVVNEAEILRIMKSNDTNLQR</sequence>
<keyword evidence="6" id="KW-1185">Reference proteome</keyword>